<evidence type="ECO:0000313" key="1">
    <source>
        <dbReference type="EMBL" id="ANP41379.1"/>
    </source>
</evidence>
<dbReference type="Proteomes" id="UP000013243">
    <property type="component" value="Chromosome"/>
</dbReference>
<dbReference type="KEGG" id="rmb:K529_011430"/>
<name>A0A1B1A473_9RHOB</name>
<dbReference type="GeneID" id="28250452"/>
<dbReference type="AlphaFoldDB" id="A0A1B1A473"/>
<accession>A0A1B1A473</accession>
<dbReference type="STRING" id="1265309.K529_011430"/>
<proteinExistence type="predicted"/>
<gene>
    <name evidence="1" type="ORF">K529_011430</name>
</gene>
<organism evidence="1 2">
    <name type="scientific">Tritonibacter mobilis F1926</name>
    <dbReference type="NCBI Taxonomy" id="1265309"/>
    <lineage>
        <taxon>Bacteria</taxon>
        <taxon>Pseudomonadati</taxon>
        <taxon>Pseudomonadota</taxon>
        <taxon>Alphaproteobacteria</taxon>
        <taxon>Rhodobacterales</taxon>
        <taxon>Paracoccaceae</taxon>
        <taxon>Tritonibacter</taxon>
    </lineage>
</organism>
<protein>
    <submittedName>
        <fullName evidence="1">Uncharacterized protein</fullName>
    </submittedName>
</protein>
<dbReference type="RefSeq" id="WP_005609528.1">
    <property type="nucleotide sequence ID" value="NZ_CP015230.1"/>
</dbReference>
<reference evidence="1 2" key="1">
    <citation type="journal article" date="2016" name="ISME J.">
        <title>Global occurrence and heterogeneity of the Roseobacter-clade species Ruegeria mobilis.</title>
        <authorList>
            <person name="Sonnenschein E."/>
            <person name="Gram L."/>
        </authorList>
    </citation>
    <scope>NUCLEOTIDE SEQUENCE [LARGE SCALE GENOMIC DNA]</scope>
    <source>
        <strain evidence="1 2">F1926</strain>
    </source>
</reference>
<evidence type="ECO:0000313" key="2">
    <source>
        <dbReference type="Proteomes" id="UP000013243"/>
    </source>
</evidence>
<dbReference type="EMBL" id="CP015230">
    <property type="protein sequence ID" value="ANP41379.1"/>
    <property type="molecule type" value="Genomic_DNA"/>
</dbReference>
<dbReference type="OrthoDB" id="7872927at2"/>
<sequence length="130" mass="14060">MNPVTADLGVYRMLRGHTQGVVPSHKSLREQNAPQEAGDALTTGKSKGLAFAIQREQALNQQEVVLHDPDLKEKSVTVIEHEDITSSCAGSIAQSRYLQGLISGSVEGPIPMSALIARQNYERAKKILAP</sequence>